<dbReference type="Gene3D" id="3.30.70.1350">
    <property type="entry name" value="Cation efflux protein, cytoplasmic domain"/>
    <property type="match status" value="1"/>
</dbReference>
<keyword evidence="3 6" id="KW-0812">Transmembrane</keyword>
<evidence type="ECO:0000313" key="9">
    <source>
        <dbReference type="EMBL" id="ONN27688.1"/>
    </source>
</evidence>
<dbReference type="NCBIfam" id="TIGR01297">
    <property type="entry name" value="CDF"/>
    <property type="match status" value="1"/>
</dbReference>
<keyword evidence="4 6" id="KW-1133">Transmembrane helix</keyword>
<dbReference type="InterPro" id="IPR050291">
    <property type="entry name" value="CDF_Transporter"/>
</dbReference>
<dbReference type="Proteomes" id="UP000242616">
    <property type="component" value="Unassembled WGS sequence"/>
</dbReference>
<reference evidence="9 10" key="1">
    <citation type="submission" date="2015-06" db="EMBL/GenBank/DDBJ databases">
        <title>Genome sequencing of Thermotogales isolates from hydrothermal vents.</title>
        <authorList>
            <person name="Haverkamp T.H."/>
            <person name="Kublanov I.V."/>
            <person name="Nesbo C.L."/>
        </authorList>
    </citation>
    <scope>NUCLEOTIDE SEQUENCE [LARGE SCALE GENOMIC DNA]</scope>
    <source>
        <strain evidence="10">ik275mar</strain>
    </source>
</reference>
<evidence type="ECO:0000256" key="5">
    <source>
        <dbReference type="ARBA" id="ARBA00023136"/>
    </source>
</evidence>
<feature type="transmembrane region" description="Helical" evidence="6">
    <location>
        <begin position="7"/>
        <end position="27"/>
    </location>
</feature>
<proteinExistence type="predicted"/>
<dbReference type="InterPro" id="IPR027469">
    <property type="entry name" value="Cation_efflux_TMD_sf"/>
</dbReference>
<protein>
    <submittedName>
        <fullName evidence="9">Cation diffusion facilitator family transporter</fullName>
    </submittedName>
</protein>
<keyword evidence="5 6" id="KW-0472">Membrane</keyword>
<dbReference type="PANTHER" id="PTHR43840">
    <property type="entry name" value="MITOCHONDRIAL METAL TRANSPORTER 1-RELATED"/>
    <property type="match status" value="1"/>
</dbReference>
<name>A0ABX3IM52_9BACT</name>
<dbReference type="PANTHER" id="PTHR43840:SF50">
    <property type="entry name" value="MANGANESE EFFLUX SYSTEM PROTEIN MNES"/>
    <property type="match status" value="1"/>
</dbReference>
<evidence type="ECO:0000256" key="3">
    <source>
        <dbReference type="ARBA" id="ARBA00022692"/>
    </source>
</evidence>
<keyword evidence="10" id="KW-1185">Reference proteome</keyword>
<dbReference type="Pfam" id="PF16916">
    <property type="entry name" value="ZT_dimer"/>
    <property type="match status" value="1"/>
</dbReference>
<feature type="domain" description="Cation efflux protein transmembrane" evidence="7">
    <location>
        <begin position="8"/>
        <end position="201"/>
    </location>
</feature>
<accession>A0ABX3IM52</accession>
<sequence>MNIKKVTFLAVITNIFLAVIKIITGILFNSIAILADGIDSSTDIITSLVTFFATRLSVKPPDKLHPYGHSKIENIGAKIISFVIFYAGISLFIESTKKFVTKEYFQIIGILPLVVTLISITFKTILFLIEYTYGKKYNSSSLVAEALNMRNDILLSSLVFLGVFLNKLGLEWMDPLVGMVMSAIIIKVAFEIFTENAYVLLDGITPKDTWIYDTIIDVCNSCSGIKNPHKIRVRKIGNVYDINMDIEVDPNMTVKESHNLTKCIKEKLIKITNNKIYDVVIHIEPFENKENEPYGIGGENEENHNHSIND</sequence>
<evidence type="ECO:0000256" key="2">
    <source>
        <dbReference type="ARBA" id="ARBA00022448"/>
    </source>
</evidence>
<organism evidence="9 10">
    <name type="scientific">Thermosipho affectus</name>
    <dbReference type="NCBI Taxonomy" id="660294"/>
    <lineage>
        <taxon>Bacteria</taxon>
        <taxon>Thermotogati</taxon>
        <taxon>Thermotogota</taxon>
        <taxon>Thermotogae</taxon>
        <taxon>Thermotogales</taxon>
        <taxon>Fervidobacteriaceae</taxon>
        <taxon>Thermosipho</taxon>
    </lineage>
</organism>
<evidence type="ECO:0000259" key="8">
    <source>
        <dbReference type="Pfam" id="PF16916"/>
    </source>
</evidence>
<dbReference type="InterPro" id="IPR058533">
    <property type="entry name" value="Cation_efflux_TM"/>
</dbReference>
<feature type="domain" description="Cation efflux protein cytoplasmic" evidence="8">
    <location>
        <begin position="212"/>
        <end position="286"/>
    </location>
</feature>
<gene>
    <name evidence="9" type="ORF">XJ44_01540</name>
</gene>
<keyword evidence="2" id="KW-0813">Transport</keyword>
<dbReference type="Gene3D" id="1.20.1510.10">
    <property type="entry name" value="Cation efflux protein transmembrane domain"/>
    <property type="match status" value="1"/>
</dbReference>
<dbReference type="InterPro" id="IPR002524">
    <property type="entry name" value="Cation_efflux"/>
</dbReference>
<dbReference type="SUPFAM" id="SSF161111">
    <property type="entry name" value="Cation efflux protein transmembrane domain-like"/>
    <property type="match status" value="1"/>
</dbReference>
<dbReference type="SUPFAM" id="SSF160240">
    <property type="entry name" value="Cation efflux protein cytoplasmic domain-like"/>
    <property type="match status" value="1"/>
</dbReference>
<feature type="transmembrane region" description="Helical" evidence="6">
    <location>
        <begin position="75"/>
        <end position="93"/>
    </location>
</feature>
<dbReference type="EMBL" id="LBFC01000006">
    <property type="protein sequence ID" value="ONN27688.1"/>
    <property type="molecule type" value="Genomic_DNA"/>
</dbReference>
<comment type="subcellular location">
    <subcellularLocation>
        <location evidence="1">Membrane</location>
        <topology evidence="1">Multi-pass membrane protein</topology>
    </subcellularLocation>
</comment>
<evidence type="ECO:0000256" key="1">
    <source>
        <dbReference type="ARBA" id="ARBA00004141"/>
    </source>
</evidence>
<feature type="transmembrane region" description="Helical" evidence="6">
    <location>
        <begin position="176"/>
        <end position="193"/>
    </location>
</feature>
<dbReference type="RefSeq" id="WP_077197848.1">
    <property type="nucleotide sequence ID" value="NZ_LBFC01000006.1"/>
</dbReference>
<dbReference type="Pfam" id="PF01545">
    <property type="entry name" value="Cation_efflux"/>
    <property type="match status" value="1"/>
</dbReference>
<evidence type="ECO:0000313" key="10">
    <source>
        <dbReference type="Proteomes" id="UP000242616"/>
    </source>
</evidence>
<feature type="transmembrane region" description="Helical" evidence="6">
    <location>
        <begin position="105"/>
        <end position="133"/>
    </location>
</feature>
<dbReference type="InterPro" id="IPR036837">
    <property type="entry name" value="Cation_efflux_CTD_sf"/>
</dbReference>
<comment type="caution">
    <text evidence="9">The sequence shown here is derived from an EMBL/GenBank/DDBJ whole genome shotgun (WGS) entry which is preliminary data.</text>
</comment>
<evidence type="ECO:0000256" key="6">
    <source>
        <dbReference type="SAM" id="Phobius"/>
    </source>
</evidence>
<evidence type="ECO:0000256" key="4">
    <source>
        <dbReference type="ARBA" id="ARBA00022989"/>
    </source>
</evidence>
<dbReference type="InterPro" id="IPR027470">
    <property type="entry name" value="Cation_efflux_CTD"/>
</dbReference>
<evidence type="ECO:0000259" key="7">
    <source>
        <dbReference type="Pfam" id="PF01545"/>
    </source>
</evidence>